<sequence length="1022" mass="114682">MMAASTVPMLKPGEFEIWRMRIEQYIQMMDYALWDVIENGPILPKTQVMEGMMGILNEHQLKFNSIKDAKQLMEAIEERFGGNDAIKKTQKNLLKQQYKNFTASNSEMLDQTFNRLQKLVSQLELLGEKLSQEDVNQKLLRSLSPEWNTHVVVWMNKADLDIMSIDDLYNNLKVYEPEVKGFNTAQAVNTALRVSTSGTQVNTANIDNLSDVVICAFVASQPSSPQLVNEDLEQIHPDDLEEIDLRWQMAMLTMRARRFLKKIERKLTVNGNDNIGFDKSNVECYNFHKRGHFAKECRALKSQDTKHKKSTRRIMPVKTHASTGLVSSDGLGGYDWSDQAEEGPNYAPMAYTSTSLDSNVSTDSTCTKSFLETVKILKSQNEQLTKDIKKSELMVLGYKSGLDEFANKPVVENCDAKTSETKPNDDKGAIDSGCSRHMTRNMSYLTDYEKINGGYVAFGGNLKGGKITGNCTIRTDHLGKFDSKVDEGFFVGYSLSSKAFRVLNSRKMIVEKNLHIRFSENAPNVVGSGPDWLFDIDALTRTINYEPIAAGTQSNSFVRIKSSQDNEFQPSSDSEKKVDEDPSKGSECRDQEHDDNVNDTNNVNAASINRVNVVSENISNELPFDPNMHALKDISTFNFLSDHKDDDEEADMNNMDTTIQVSTTASSLEAEQNSGNINKTQSSATSNESSSQQIDTGGSPSCQDTMEDTIAQTRSERVSKLSNDLLFAREKTKTTQALEINSLKRRVKKPEKKQRSRTHKLKRLYKVGLSARVESSNDNEDLGKDASKHGRKIHDINADEDITLVNDQDDEQMFDVNDLQGEEVFVQEDVADKEVNTAGEVNTASVATTNSAATIMTIDEVTLAQALMEIKSTKPKAKGIVLQEPSELKQKQQQQQFLQRNHKTKPNSLKNKSFANIQELFDKAMKRVNTFVDYRTELVEESFKKAKAEVMEGSSKRAGTELEQESSKRVGTKLDQESSKKQKIDDDKEKAELKQLVKIIPDEEGVAIDAIHLAVKPPSIVD</sequence>
<dbReference type="AlphaFoldDB" id="A0A699GJF1"/>
<feature type="compositionally biased region" description="Polar residues" evidence="1">
    <location>
        <begin position="694"/>
        <end position="704"/>
    </location>
</feature>
<feature type="domain" description="Retroviral polymerase SH3-like" evidence="2">
    <location>
        <begin position="473"/>
        <end position="521"/>
    </location>
</feature>
<evidence type="ECO:0000259" key="2">
    <source>
        <dbReference type="Pfam" id="PF25597"/>
    </source>
</evidence>
<dbReference type="Pfam" id="PF14223">
    <property type="entry name" value="Retrotran_gag_2"/>
    <property type="match status" value="1"/>
</dbReference>
<feature type="region of interest" description="Disordered" evidence="1">
    <location>
        <begin position="561"/>
        <end position="604"/>
    </location>
</feature>
<dbReference type="Pfam" id="PF25597">
    <property type="entry name" value="SH3_retrovirus"/>
    <property type="match status" value="1"/>
</dbReference>
<evidence type="ECO:0000256" key="1">
    <source>
        <dbReference type="SAM" id="MobiDB-lite"/>
    </source>
</evidence>
<reference evidence="3" key="1">
    <citation type="journal article" date="2019" name="Sci. Rep.">
        <title>Draft genome of Tanacetum cinerariifolium, the natural source of mosquito coil.</title>
        <authorList>
            <person name="Yamashiro T."/>
            <person name="Shiraishi A."/>
            <person name="Satake H."/>
            <person name="Nakayama K."/>
        </authorList>
    </citation>
    <scope>NUCLEOTIDE SEQUENCE</scope>
</reference>
<protein>
    <recommendedName>
        <fullName evidence="2">Retroviral polymerase SH3-like domain-containing protein</fullName>
    </recommendedName>
</protein>
<dbReference type="InterPro" id="IPR057670">
    <property type="entry name" value="SH3_retrovirus"/>
</dbReference>
<feature type="compositionally biased region" description="Low complexity" evidence="1">
    <location>
        <begin position="681"/>
        <end position="693"/>
    </location>
</feature>
<evidence type="ECO:0000313" key="3">
    <source>
        <dbReference type="EMBL" id="GEU28818.1"/>
    </source>
</evidence>
<feature type="compositionally biased region" description="Polar residues" evidence="1">
    <location>
        <begin position="663"/>
        <end position="680"/>
    </location>
</feature>
<feature type="compositionally biased region" description="Basic and acidic residues" evidence="1">
    <location>
        <begin position="573"/>
        <end position="596"/>
    </location>
</feature>
<feature type="region of interest" description="Disordered" evidence="1">
    <location>
        <begin position="663"/>
        <end position="705"/>
    </location>
</feature>
<dbReference type="EMBL" id="BKCJ010000023">
    <property type="protein sequence ID" value="GEU28818.1"/>
    <property type="molecule type" value="Genomic_DNA"/>
</dbReference>
<dbReference type="InterPro" id="IPR036875">
    <property type="entry name" value="Znf_CCHC_sf"/>
</dbReference>
<proteinExistence type="predicted"/>
<feature type="region of interest" description="Disordered" evidence="1">
    <location>
        <begin position="891"/>
        <end position="911"/>
    </location>
</feature>
<dbReference type="GO" id="GO:0003676">
    <property type="term" value="F:nucleic acid binding"/>
    <property type="evidence" value="ECO:0007669"/>
    <property type="project" value="InterPro"/>
</dbReference>
<dbReference type="SUPFAM" id="SSF57756">
    <property type="entry name" value="Retrovirus zinc finger-like domains"/>
    <property type="match status" value="1"/>
</dbReference>
<feature type="compositionally biased region" description="Polar residues" evidence="1">
    <location>
        <begin position="561"/>
        <end position="572"/>
    </location>
</feature>
<name>A0A699GJF1_TANCI</name>
<dbReference type="GO" id="GO:0008270">
    <property type="term" value="F:zinc ion binding"/>
    <property type="evidence" value="ECO:0007669"/>
    <property type="project" value="InterPro"/>
</dbReference>
<feature type="region of interest" description="Disordered" evidence="1">
    <location>
        <begin position="950"/>
        <end position="987"/>
    </location>
</feature>
<comment type="caution">
    <text evidence="3">The sequence shown here is derived from an EMBL/GenBank/DDBJ whole genome shotgun (WGS) entry which is preliminary data.</text>
</comment>
<accession>A0A699GJF1</accession>
<gene>
    <name evidence="3" type="ORF">Tci_000796</name>
</gene>
<organism evidence="3">
    <name type="scientific">Tanacetum cinerariifolium</name>
    <name type="common">Dalmatian daisy</name>
    <name type="synonym">Chrysanthemum cinerariifolium</name>
    <dbReference type="NCBI Taxonomy" id="118510"/>
    <lineage>
        <taxon>Eukaryota</taxon>
        <taxon>Viridiplantae</taxon>
        <taxon>Streptophyta</taxon>
        <taxon>Embryophyta</taxon>
        <taxon>Tracheophyta</taxon>
        <taxon>Spermatophyta</taxon>
        <taxon>Magnoliopsida</taxon>
        <taxon>eudicotyledons</taxon>
        <taxon>Gunneridae</taxon>
        <taxon>Pentapetalae</taxon>
        <taxon>asterids</taxon>
        <taxon>campanulids</taxon>
        <taxon>Asterales</taxon>
        <taxon>Asteraceae</taxon>
        <taxon>Asteroideae</taxon>
        <taxon>Anthemideae</taxon>
        <taxon>Anthemidinae</taxon>
        <taxon>Tanacetum</taxon>
    </lineage>
</organism>